<dbReference type="Proteomes" id="UP000823775">
    <property type="component" value="Unassembled WGS sequence"/>
</dbReference>
<keyword evidence="2" id="KW-1185">Reference proteome</keyword>
<feature type="non-terminal residue" evidence="1">
    <location>
        <position position="67"/>
    </location>
</feature>
<protein>
    <submittedName>
        <fullName evidence="1">Uncharacterized protein</fullName>
    </submittedName>
</protein>
<feature type="non-terminal residue" evidence="1">
    <location>
        <position position="1"/>
    </location>
</feature>
<comment type="caution">
    <text evidence="1">The sequence shown here is derived from an EMBL/GenBank/DDBJ whole genome shotgun (WGS) entry which is preliminary data.</text>
</comment>
<organism evidence="1 2">
    <name type="scientific">Datura stramonium</name>
    <name type="common">Jimsonweed</name>
    <name type="synonym">Common thornapple</name>
    <dbReference type="NCBI Taxonomy" id="4076"/>
    <lineage>
        <taxon>Eukaryota</taxon>
        <taxon>Viridiplantae</taxon>
        <taxon>Streptophyta</taxon>
        <taxon>Embryophyta</taxon>
        <taxon>Tracheophyta</taxon>
        <taxon>Spermatophyta</taxon>
        <taxon>Magnoliopsida</taxon>
        <taxon>eudicotyledons</taxon>
        <taxon>Gunneridae</taxon>
        <taxon>Pentapetalae</taxon>
        <taxon>asterids</taxon>
        <taxon>lamiids</taxon>
        <taxon>Solanales</taxon>
        <taxon>Solanaceae</taxon>
        <taxon>Solanoideae</taxon>
        <taxon>Datureae</taxon>
        <taxon>Datura</taxon>
    </lineage>
</organism>
<sequence length="67" mass="7148">TMASLADKGKEVAVTYKGFKRLRKGTKGSSSSAAKEGGLEPRVALHLSSLPPVVLFASWGREFAELK</sequence>
<reference evidence="1 2" key="1">
    <citation type="journal article" date="2021" name="BMC Genomics">
        <title>Datura genome reveals duplications of psychoactive alkaloid biosynthetic genes and high mutation rate following tissue culture.</title>
        <authorList>
            <person name="Rajewski A."/>
            <person name="Carter-House D."/>
            <person name="Stajich J."/>
            <person name="Litt A."/>
        </authorList>
    </citation>
    <scope>NUCLEOTIDE SEQUENCE [LARGE SCALE GENOMIC DNA]</scope>
    <source>
        <strain evidence="1">AR-01</strain>
    </source>
</reference>
<gene>
    <name evidence="1" type="ORF">HAX54_010213</name>
</gene>
<evidence type="ECO:0000313" key="1">
    <source>
        <dbReference type="EMBL" id="MCE3217063.1"/>
    </source>
</evidence>
<name>A0ABS8WXX0_DATST</name>
<dbReference type="EMBL" id="JACEIK010015586">
    <property type="protein sequence ID" value="MCE3217063.1"/>
    <property type="molecule type" value="Genomic_DNA"/>
</dbReference>
<evidence type="ECO:0000313" key="2">
    <source>
        <dbReference type="Proteomes" id="UP000823775"/>
    </source>
</evidence>
<proteinExistence type="predicted"/>
<accession>A0ABS8WXX0</accession>